<keyword evidence="1" id="KW-0413">Isomerase</keyword>
<dbReference type="GO" id="GO:0034023">
    <property type="term" value="F:5-(carboxyamino)imidazole ribonucleotide mutase activity"/>
    <property type="evidence" value="ECO:0007669"/>
    <property type="project" value="UniProtKB-EC"/>
</dbReference>
<dbReference type="SUPFAM" id="SSF52255">
    <property type="entry name" value="N5-CAIR mutase (phosphoribosylaminoimidazole carboxylase, PurE)"/>
    <property type="match status" value="1"/>
</dbReference>
<dbReference type="EC" id="5.4.99.18" evidence="1"/>
<dbReference type="Gene3D" id="3.40.50.1970">
    <property type="match status" value="1"/>
</dbReference>
<protein>
    <submittedName>
        <fullName evidence="1">Phosphoribosylaminoimidazole carboxylase ade2</fullName>
        <ecNumber evidence="1">5.4.99.18</ecNumber>
    </submittedName>
</protein>
<dbReference type="EMBL" id="JBANRG010000092">
    <property type="protein sequence ID" value="KAK7436612.1"/>
    <property type="molecule type" value="Genomic_DNA"/>
</dbReference>
<organism evidence="1 2">
    <name type="scientific">Marasmiellus scandens</name>
    <dbReference type="NCBI Taxonomy" id="2682957"/>
    <lineage>
        <taxon>Eukaryota</taxon>
        <taxon>Fungi</taxon>
        <taxon>Dikarya</taxon>
        <taxon>Basidiomycota</taxon>
        <taxon>Agaricomycotina</taxon>
        <taxon>Agaricomycetes</taxon>
        <taxon>Agaricomycetidae</taxon>
        <taxon>Agaricales</taxon>
        <taxon>Marasmiineae</taxon>
        <taxon>Omphalotaceae</taxon>
        <taxon>Marasmiellus</taxon>
    </lineage>
</organism>
<accession>A0ABR1IRQ0</accession>
<comment type="caution">
    <text evidence="1">The sequence shown here is derived from an EMBL/GenBank/DDBJ whole genome shotgun (WGS) entry which is preliminary data.</text>
</comment>
<reference evidence="1 2" key="1">
    <citation type="submission" date="2024-01" db="EMBL/GenBank/DDBJ databases">
        <title>A draft genome for the cacao thread blight pathogen Marasmiellus scandens.</title>
        <authorList>
            <person name="Baruah I.K."/>
            <person name="Leung J."/>
            <person name="Bukari Y."/>
            <person name="Amoako-Attah I."/>
            <person name="Meinhardt L.W."/>
            <person name="Bailey B.A."/>
            <person name="Cohen S.P."/>
        </authorList>
    </citation>
    <scope>NUCLEOTIDE SEQUENCE [LARGE SCALE GENOMIC DNA]</scope>
    <source>
        <strain evidence="1 2">GH-19</strain>
    </source>
</reference>
<sequence length="61" mass="6965">MHTPVATVAINNAALLAIRILSTADPRLLVKMEEYMKDMEGEVLGKVDKIRWGNHEVRKQY</sequence>
<proteinExistence type="predicted"/>
<name>A0ABR1IRQ0_9AGAR</name>
<dbReference type="Proteomes" id="UP001498398">
    <property type="component" value="Unassembled WGS sequence"/>
</dbReference>
<keyword evidence="2" id="KW-1185">Reference proteome</keyword>
<evidence type="ECO:0000313" key="1">
    <source>
        <dbReference type="EMBL" id="KAK7436612.1"/>
    </source>
</evidence>
<evidence type="ECO:0000313" key="2">
    <source>
        <dbReference type="Proteomes" id="UP001498398"/>
    </source>
</evidence>
<gene>
    <name evidence="1" type="primary">ADE2_2</name>
    <name evidence="1" type="ORF">VKT23_019019</name>
</gene>